<dbReference type="OrthoDB" id="1551443at2"/>
<organism evidence="1 2">
    <name type="scientific">Rhizobium pisi</name>
    <dbReference type="NCBI Taxonomy" id="574561"/>
    <lineage>
        <taxon>Bacteria</taxon>
        <taxon>Pseudomonadati</taxon>
        <taxon>Pseudomonadota</taxon>
        <taxon>Alphaproteobacteria</taxon>
        <taxon>Hyphomicrobiales</taxon>
        <taxon>Rhizobiaceae</taxon>
        <taxon>Rhizobium/Agrobacterium group</taxon>
        <taxon>Rhizobium</taxon>
    </lineage>
</organism>
<dbReference type="EMBL" id="RJJT01000007">
    <property type="protein sequence ID" value="RSB79729.1"/>
    <property type="molecule type" value="Genomic_DNA"/>
</dbReference>
<dbReference type="RefSeq" id="WP_125845248.1">
    <property type="nucleotide sequence ID" value="NZ_JACHXH010000006.1"/>
</dbReference>
<reference evidence="1 2" key="1">
    <citation type="submission" date="2018-11" db="EMBL/GenBank/DDBJ databases">
        <authorList>
            <person name="Huo Y."/>
        </authorList>
    </citation>
    <scope>NUCLEOTIDE SEQUENCE [LARGE SCALE GENOMIC DNA]</scope>
    <source>
        <strain evidence="1 2">DSM 30132</strain>
    </source>
</reference>
<dbReference type="AlphaFoldDB" id="A0A427N1G0"/>
<accession>A0A427N1G0</accession>
<dbReference type="Pfam" id="PF02810">
    <property type="entry name" value="SEC-C"/>
    <property type="match status" value="1"/>
</dbReference>
<evidence type="ECO:0000313" key="2">
    <source>
        <dbReference type="Proteomes" id="UP000277279"/>
    </source>
</evidence>
<gene>
    <name evidence="1" type="ORF">EFD55_11985</name>
</gene>
<proteinExistence type="predicted"/>
<evidence type="ECO:0008006" key="3">
    <source>
        <dbReference type="Google" id="ProtNLM"/>
    </source>
</evidence>
<name>A0A427N1G0_9HYPH</name>
<comment type="caution">
    <text evidence="1">The sequence shown here is derived from an EMBL/GenBank/DDBJ whole genome shotgun (WGS) entry which is preliminary data.</text>
</comment>
<sequence length="82" mass="9369">MLHRRSVSTKRRQPWLANTSPTSAFEVTSKRRKSFPSEARVKTGSQIVHGNVELIEKLGRNDPCPCGSRRRFQELLPAIRPL</sequence>
<protein>
    <recommendedName>
        <fullName evidence="3">Nucleic acid-binding protein</fullName>
    </recommendedName>
</protein>
<dbReference type="Proteomes" id="UP000277279">
    <property type="component" value="Unassembled WGS sequence"/>
</dbReference>
<dbReference type="InterPro" id="IPR004027">
    <property type="entry name" value="SEC_C_motif"/>
</dbReference>
<evidence type="ECO:0000313" key="1">
    <source>
        <dbReference type="EMBL" id="RSB79729.1"/>
    </source>
</evidence>
<dbReference type="Gene3D" id="3.10.450.50">
    <property type="match status" value="1"/>
</dbReference>